<dbReference type="InterPro" id="IPR051045">
    <property type="entry name" value="TonB-dependent_transducer"/>
</dbReference>
<evidence type="ECO:0000256" key="8">
    <source>
        <dbReference type="ARBA" id="ARBA00022989"/>
    </source>
</evidence>
<dbReference type="Gene3D" id="3.30.1150.10">
    <property type="match status" value="1"/>
</dbReference>
<feature type="domain" description="TonB C-terminal" evidence="12">
    <location>
        <begin position="137"/>
        <end position="229"/>
    </location>
</feature>
<accession>A0A2K9LHL6</accession>
<dbReference type="Pfam" id="PF03544">
    <property type="entry name" value="TonB_C"/>
    <property type="match status" value="1"/>
</dbReference>
<keyword evidence="3 10" id="KW-0813">Transport</keyword>
<dbReference type="GO" id="GO:0031992">
    <property type="term" value="F:energy transducer activity"/>
    <property type="evidence" value="ECO:0007669"/>
    <property type="project" value="InterPro"/>
</dbReference>
<feature type="compositionally biased region" description="Low complexity" evidence="11">
    <location>
        <begin position="53"/>
        <end position="69"/>
    </location>
</feature>
<organism evidence="13 14">
    <name type="scientific">Ketobacter alkanivorans</name>
    <dbReference type="NCBI Taxonomy" id="1917421"/>
    <lineage>
        <taxon>Bacteria</taxon>
        <taxon>Pseudomonadati</taxon>
        <taxon>Pseudomonadota</taxon>
        <taxon>Gammaproteobacteria</taxon>
        <taxon>Pseudomonadales</taxon>
        <taxon>Ketobacteraceae</taxon>
        <taxon>Ketobacter</taxon>
    </lineage>
</organism>
<evidence type="ECO:0000256" key="4">
    <source>
        <dbReference type="ARBA" id="ARBA00022475"/>
    </source>
</evidence>
<dbReference type="PROSITE" id="PS52015">
    <property type="entry name" value="TONB_CTD"/>
    <property type="match status" value="1"/>
</dbReference>
<feature type="compositionally biased region" description="Basic and acidic residues" evidence="11">
    <location>
        <begin position="75"/>
        <end position="87"/>
    </location>
</feature>
<dbReference type="NCBIfam" id="TIGR01352">
    <property type="entry name" value="tonB_Cterm"/>
    <property type="match status" value="1"/>
</dbReference>
<dbReference type="GO" id="GO:0005886">
    <property type="term" value="C:plasma membrane"/>
    <property type="evidence" value="ECO:0007669"/>
    <property type="project" value="UniProtKB-SubCell"/>
</dbReference>
<gene>
    <name evidence="13" type="ORF">Kalk_00405</name>
</gene>
<keyword evidence="10" id="KW-0735">Signal-anchor</keyword>
<comment type="similarity">
    <text evidence="2 10">Belongs to the TonB family.</text>
</comment>
<dbReference type="GO" id="GO:0015031">
    <property type="term" value="P:protein transport"/>
    <property type="evidence" value="ECO:0007669"/>
    <property type="project" value="UniProtKB-UniRule"/>
</dbReference>
<dbReference type="PANTHER" id="PTHR33446">
    <property type="entry name" value="PROTEIN TONB-RELATED"/>
    <property type="match status" value="1"/>
</dbReference>
<keyword evidence="5 10" id="KW-0997">Cell inner membrane</keyword>
<evidence type="ECO:0000256" key="10">
    <source>
        <dbReference type="RuleBase" id="RU362123"/>
    </source>
</evidence>
<feature type="region of interest" description="Disordered" evidence="11">
    <location>
        <begin position="51"/>
        <end position="159"/>
    </location>
</feature>
<keyword evidence="7 10" id="KW-0653">Protein transport</keyword>
<dbReference type="SUPFAM" id="SSF74653">
    <property type="entry name" value="TolA/TonB C-terminal domain"/>
    <property type="match status" value="1"/>
</dbReference>
<keyword evidence="4 10" id="KW-1003">Cell membrane</keyword>
<dbReference type="InterPro" id="IPR003538">
    <property type="entry name" value="TonB"/>
</dbReference>
<proteinExistence type="inferred from homology"/>
<evidence type="ECO:0000259" key="12">
    <source>
        <dbReference type="PROSITE" id="PS52015"/>
    </source>
</evidence>
<name>A0A2K9LHL6_9GAMM</name>
<evidence type="ECO:0000256" key="2">
    <source>
        <dbReference type="ARBA" id="ARBA00006555"/>
    </source>
</evidence>
<evidence type="ECO:0000256" key="11">
    <source>
        <dbReference type="SAM" id="MobiDB-lite"/>
    </source>
</evidence>
<evidence type="ECO:0000256" key="7">
    <source>
        <dbReference type="ARBA" id="ARBA00022927"/>
    </source>
</evidence>
<protein>
    <recommendedName>
        <fullName evidence="10">Protein TonB</fullName>
    </recommendedName>
</protein>
<keyword evidence="14" id="KW-1185">Reference proteome</keyword>
<comment type="subcellular location">
    <subcellularLocation>
        <location evidence="1 10">Cell inner membrane</location>
        <topology evidence="1 10">Single-pass membrane protein</topology>
        <orientation evidence="1 10">Periplasmic side</orientation>
    </subcellularLocation>
</comment>
<dbReference type="Proteomes" id="UP000235116">
    <property type="component" value="Chromosome"/>
</dbReference>
<evidence type="ECO:0000256" key="1">
    <source>
        <dbReference type="ARBA" id="ARBA00004383"/>
    </source>
</evidence>
<evidence type="ECO:0000256" key="5">
    <source>
        <dbReference type="ARBA" id="ARBA00022519"/>
    </source>
</evidence>
<comment type="function">
    <text evidence="10">Interacts with outer membrane receptor proteins that carry out high-affinity binding and energy dependent uptake into the periplasmic space of specific substrates. It could act to transduce energy from the cytoplasmic membrane to specific energy-requiring processes in the outer membrane, resulting in the release into the periplasm of ligands bound by these outer membrane proteins.</text>
</comment>
<evidence type="ECO:0000313" key="14">
    <source>
        <dbReference type="Proteomes" id="UP000235116"/>
    </source>
</evidence>
<keyword evidence="8 10" id="KW-1133">Transmembrane helix</keyword>
<dbReference type="GO" id="GO:0055085">
    <property type="term" value="P:transmembrane transport"/>
    <property type="evidence" value="ECO:0007669"/>
    <property type="project" value="InterPro"/>
</dbReference>
<dbReference type="AlphaFoldDB" id="A0A2K9LHL6"/>
<dbReference type="InterPro" id="IPR006260">
    <property type="entry name" value="TonB/TolA_C"/>
</dbReference>
<keyword evidence="9 10" id="KW-0472">Membrane</keyword>
<evidence type="ECO:0000256" key="3">
    <source>
        <dbReference type="ARBA" id="ARBA00022448"/>
    </source>
</evidence>
<evidence type="ECO:0000313" key="13">
    <source>
        <dbReference type="EMBL" id="AUM10995.1"/>
    </source>
</evidence>
<sequence length="229" mass="24993">MQWQRQLTVVVGVLLAHAGVLVLVLSPHQPQLSRVEPPRISGVFIQAPPAELVQKPSSKQPSSQPVKQPTPISKPKTDPILRPKPDARPAPVVTEIDNPTPDAAEPDIVEPVSQPPEPSPVQVESEHDESLGAPITPPRIDAYHHSNADPAYPSSSRRRGEEGAVILELVVLADGTVGDIKVKVSSGHPRLDRSALKAVKTWRYTPAQQDGKPVDYRYLQPITFSLHER</sequence>
<dbReference type="PANTHER" id="PTHR33446:SF2">
    <property type="entry name" value="PROTEIN TONB"/>
    <property type="match status" value="1"/>
</dbReference>
<reference evidence="14" key="1">
    <citation type="submission" date="2017-08" db="EMBL/GenBank/DDBJ databases">
        <title>Direct submision.</title>
        <authorList>
            <person name="Kim S.-J."/>
            <person name="Rhee S.-K."/>
        </authorList>
    </citation>
    <scope>NUCLEOTIDE SEQUENCE [LARGE SCALE GENOMIC DNA]</scope>
    <source>
        <strain evidence="14">GI5</strain>
    </source>
</reference>
<dbReference type="KEGG" id="kak:Kalk_00405"/>
<dbReference type="EMBL" id="CP022684">
    <property type="protein sequence ID" value="AUM10995.1"/>
    <property type="molecule type" value="Genomic_DNA"/>
</dbReference>
<dbReference type="InterPro" id="IPR037682">
    <property type="entry name" value="TonB_C"/>
</dbReference>
<dbReference type="PRINTS" id="PR01374">
    <property type="entry name" value="TONBPROTEIN"/>
</dbReference>
<dbReference type="GO" id="GO:0015891">
    <property type="term" value="P:siderophore transport"/>
    <property type="evidence" value="ECO:0007669"/>
    <property type="project" value="InterPro"/>
</dbReference>
<feature type="transmembrane region" description="Helical" evidence="10">
    <location>
        <begin position="7"/>
        <end position="25"/>
    </location>
</feature>
<evidence type="ECO:0000256" key="9">
    <source>
        <dbReference type="ARBA" id="ARBA00023136"/>
    </source>
</evidence>
<dbReference type="RefSeq" id="WP_101892341.1">
    <property type="nucleotide sequence ID" value="NZ_CP022684.1"/>
</dbReference>
<evidence type="ECO:0000256" key="6">
    <source>
        <dbReference type="ARBA" id="ARBA00022692"/>
    </source>
</evidence>
<keyword evidence="6 10" id="KW-0812">Transmembrane</keyword>
<dbReference type="GO" id="GO:0030288">
    <property type="term" value="C:outer membrane-bounded periplasmic space"/>
    <property type="evidence" value="ECO:0007669"/>
    <property type="project" value="InterPro"/>
</dbReference>